<reference evidence="8" key="2">
    <citation type="submission" date="2023-03" db="EMBL/GenBank/DDBJ databases">
        <authorList>
            <person name="Inwood S.N."/>
            <person name="Skelly J.G."/>
            <person name="Guhlin J."/>
            <person name="Harrop T.W.R."/>
            <person name="Goldson S.G."/>
            <person name="Dearden P.K."/>
        </authorList>
    </citation>
    <scope>NUCLEOTIDE SEQUENCE</scope>
    <source>
        <strain evidence="8">Lincoln</strain>
        <tissue evidence="8">Whole body</tissue>
    </source>
</reference>
<accession>A0AA39L2A4</accession>
<proteinExistence type="inferred from homology"/>
<dbReference type="CDD" id="cd07061">
    <property type="entry name" value="HP_HAP_like"/>
    <property type="match status" value="1"/>
</dbReference>
<dbReference type="InterPro" id="IPR033379">
    <property type="entry name" value="Acid_Pase_AS"/>
</dbReference>
<dbReference type="AlphaFoldDB" id="A0AA39L2A4"/>
<protein>
    <recommendedName>
        <fullName evidence="3">acid phosphatase</fullName>
        <ecNumber evidence="3">3.1.3.2</ecNumber>
    </recommendedName>
</protein>
<keyword evidence="7" id="KW-0325">Glycoprotein</keyword>
<dbReference type="Pfam" id="PF00328">
    <property type="entry name" value="His_Phos_2"/>
    <property type="match status" value="1"/>
</dbReference>
<keyword evidence="9" id="KW-1185">Reference proteome</keyword>
<comment type="similarity">
    <text evidence="2">Belongs to the histidine acid phosphatase family.</text>
</comment>
<dbReference type="EMBL" id="JAQQBR010000001">
    <property type="protein sequence ID" value="KAK0182663.1"/>
    <property type="molecule type" value="Genomic_DNA"/>
</dbReference>
<dbReference type="SUPFAM" id="SSF53254">
    <property type="entry name" value="Phosphoglycerate mutase-like"/>
    <property type="match status" value="1"/>
</dbReference>
<organism evidence="8 9">
    <name type="scientific">Microctonus hyperodae</name>
    <name type="common">Parasitoid wasp</name>
    <dbReference type="NCBI Taxonomy" id="165561"/>
    <lineage>
        <taxon>Eukaryota</taxon>
        <taxon>Metazoa</taxon>
        <taxon>Ecdysozoa</taxon>
        <taxon>Arthropoda</taxon>
        <taxon>Hexapoda</taxon>
        <taxon>Insecta</taxon>
        <taxon>Pterygota</taxon>
        <taxon>Neoptera</taxon>
        <taxon>Endopterygota</taxon>
        <taxon>Hymenoptera</taxon>
        <taxon>Apocrita</taxon>
        <taxon>Ichneumonoidea</taxon>
        <taxon>Braconidae</taxon>
        <taxon>Euphorinae</taxon>
        <taxon>Microctonus</taxon>
    </lineage>
</organism>
<evidence type="ECO:0000256" key="6">
    <source>
        <dbReference type="ARBA" id="ARBA00023157"/>
    </source>
</evidence>
<reference evidence="8" key="1">
    <citation type="journal article" date="2023" name="bioRxiv">
        <title>Scaffold-level genome assemblies of two parasitoid biocontrol wasps reveal the parthenogenesis mechanism and an associated novel virus.</title>
        <authorList>
            <person name="Inwood S."/>
            <person name="Skelly J."/>
            <person name="Guhlin J."/>
            <person name="Harrop T."/>
            <person name="Goldson S."/>
            <person name="Dearden P."/>
        </authorList>
    </citation>
    <scope>NUCLEOTIDE SEQUENCE</scope>
    <source>
        <strain evidence="8">Lincoln</strain>
        <tissue evidence="8">Whole body</tissue>
    </source>
</reference>
<evidence type="ECO:0000256" key="1">
    <source>
        <dbReference type="ARBA" id="ARBA00000032"/>
    </source>
</evidence>
<comment type="caution">
    <text evidence="8">The sequence shown here is derived from an EMBL/GenBank/DDBJ whole genome shotgun (WGS) entry which is preliminary data.</text>
</comment>
<evidence type="ECO:0000256" key="5">
    <source>
        <dbReference type="ARBA" id="ARBA00022801"/>
    </source>
</evidence>
<dbReference type="InterPro" id="IPR050645">
    <property type="entry name" value="Histidine_acid_phosphatase"/>
</dbReference>
<dbReference type="PANTHER" id="PTHR11567">
    <property type="entry name" value="ACID PHOSPHATASE-RELATED"/>
    <property type="match status" value="1"/>
</dbReference>
<evidence type="ECO:0000256" key="7">
    <source>
        <dbReference type="ARBA" id="ARBA00023180"/>
    </source>
</evidence>
<name>A0AA39L2A4_MICHY</name>
<dbReference type="PROSITE" id="PS00616">
    <property type="entry name" value="HIS_ACID_PHOSPHAT_1"/>
    <property type="match status" value="1"/>
</dbReference>
<gene>
    <name evidence="8" type="ORF">PV327_000776</name>
</gene>
<dbReference type="InterPro" id="IPR029033">
    <property type="entry name" value="His_PPase_superfam"/>
</dbReference>
<keyword evidence="5" id="KW-0378">Hydrolase</keyword>
<evidence type="ECO:0000256" key="3">
    <source>
        <dbReference type="ARBA" id="ARBA00012646"/>
    </source>
</evidence>
<dbReference type="Proteomes" id="UP001168972">
    <property type="component" value="Unassembled WGS sequence"/>
</dbReference>
<comment type="catalytic activity">
    <reaction evidence="1">
        <text>a phosphate monoester + H2O = an alcohol + phosphate</text>
        <dbReference type="Rhea" id="RHEA:15017"/>
        <dbReference type="ChEBI" id="CHEBI:15377"/>
        <dbReference type="ChEBI" id="CHEBI:30879"/>
        <dbReference type="ChEBI" id="CHEBI:43474"/>
        <dbReference type="ChEBI" id="CHEBI:67140"/>
        <dbReference type="EC" id="3.1.3.2"/>
    </reaction>
</comment>
<evidence type="ECO:0000256" key="4">
    <source>
        <dbReference type="ARBA" id="ARBA00022729"/>
    </source>
</evidence>
<evidence type="ECO:0000313" key="8">
    <source>
        <dbReference type="EMBL" id="KAK0182663.1"/>
    </source>
</evidence>
<keyword evidence="6" id="KW-1015">Disulfide bond</keyword>
<dbReference type="GO" id="GO:0003993">
    <property type="term" value="F:acid phosphatase activity"/>
    <property type="evidence" value="ECO:0007669"/>
    <property type="project" value="UniProtKB-EC"/>
</dbReference>
<sequence length="455" mass="51947">MFAARYFVMPLIQALIFRHGDRTSVGLYPNDSNKKFHPLMKNLTRWTGTEINSIEKIFHLYHTLIAEHSMGLVLLDWAYSIIPHGHIMWEAAVFHYHMRSYNSKLRRLNGVLNTDNFRGSSVILKIVTQKAISSFLLIKTCPFVMTLVFKIVEFADINTNTGAIELSQSYEVVFISVVFRHGDRTPDKLYPNDPNKIDDFYPTGLGELTPTGKARSYELGTQLHQHYKDLLGERYVPHTVKARSTDINRTKMSLKLVLSALYPSGHEKTFDSILEQQSIPFNYVAIKNDFLLALISCPLYNEELKRVENSDEVIAQVRKFGSLMENLTQWTGTRISSSSHVLNLYNTLMAEFSMGLKLPEWTKNIFPTGPLLDVTILRLIILNYNTKLRKLFNGCLLKIIIESMNGIANRTIKDGRKIQLFSAHDINVASLLITLGIFEPHLPEYTSAVIVFEAL</sequence>
<dbReference type="EC" id="3.1.3.2" evidence="3"/>
<dbReference type="Gene3D" id="3.40.50.1240">
    <property type="entry name" value="Phosphoglycerate mutase-like"/>
    <property type="match status" value="2"/>
</dbReference>
<dbReference type="InterPro" id="IPR000560">
    <property type="entry name" value="His_Pase_clade-2"/>
</dbReference>
<evidence type="ECO:0000313" key="9">
    <source>
        <dbReference type="Proteomes" id="UP001168972"/>
    </source>
</evidence>
<keyword evidence="4" id="KW-0732">Signal</keyword>
<evidence type="ECO:0000256" key="2">
    <source>
        <dbReference type="ARBA" id="ARBA00005375"/>
    </source>
</evidence>
<dbReference type="PANTHER" id="PTHR11567:SF211">
    <property type="entry name" value="PROSTATIC ACID PHOSPHATASE"/>
    <property type="match status" value="1"/>
</dbReference>